<evidence type="ECO:0000313" key="2">
    <source>
        <dbReference type="EMBL" id="KWZ81349.1"/>
    </source>
</evidence>
<sequence length="45" mass="4811">MRSMPHTFCSFNTIAMRPSEDAARSSRLTSLPRGAAIGNPTASDT</sequence>
<protein>
    <submittedName>
        <fullName evidence="2">Uncharacterized protein</fullName>
    </submittedName>
</protein>
<comment type="caution">
    <text evidence="2">The sequence shown here is derived from an EMBL/GenBank/DDBJ whole genome shotgun (WGS) entry which is preliminary data.</text>
</comment>
<evidence type="ECO:0000313" key="3">
    <source>
        <dbReference type="Proteomes" id="UP000070092"/>
    </source>
</evidence>
<dbReference type="EMBL" id="LRPO01000032">
    <property type="protein sequence ID" value="KWZ81349.1"/>
    <property type="molecule type" value="Genomic_DNA"/>
</dbReference>
<evidence type="ECO:0000256" key="1">
    <source>
        <dbReference type="SAM" id="MobiDB-lite"/>
    </source>
</evidence>
<name>A0A133KNV5_BIFBI</name>
<organism evidence="2 3">
    <name type="scientific">Bifidobacterium bifidum</name>
    <dbReference type="NCBI Taxonomy" id="1681"/>
    <lineage>
        <taxon>Bacteria</taxon>
        <taxon>Bacillati</taxon>
        <taxon>Actinomycetota</taxon>
        <taxon>Actinomycetes</taxon>
        <taxon>Bifidobacteriales</taxon>
        <taxon>Bifidobacteriaceae</taxon>
        <taxon>Bifidobacterium</taxon>
    </lineage>
</organism>
<dbReference type="Proteomes" id="UP000070092">
    <property type="component" value="Unassembled WGS sequence"/>
</dbReference>
<proteinExistence type="predicted"/>
<gene>
    <name evidence="2" type="ORF">HMPREF3196_01092</name>
</gene>
<reference evidence="2 3" key="1">
    <citation type="submission" date="2016-01" db="EMBL/GenBank/DDBJ databases">
        <authorList>
            <person name="Oliw E.H."/>
        </authorList>
    </citation>
    <scope>NUCLEOTIDE SEQUENCE [LARGE SCALE GENOMIC DNA]</scope>
    <source>
        <strain evidence="2 3">MJR8628B</strain>
    </source>
</reference>
<feature type="region of interest" description="Disordered" evidence="1">
    <location>
        <begin position="19"/>
        <end position="45"/>
    </location>
</feature>
<dbReference type="AlphaFoldDB" id="A0A133KNV5"/>
<accession>A0A133KNV5</accession>